<evidence type="ECO:0000313" key="8">
    <source>
        <dbReference type="EMBL" id="CAF3810552.1"/>
    </source>
</evidence>
<reference evidence="7" key="1">
    <citation type="submission" date="2021-02" db="EMBL/GenBank/DDBJ databases">
        <authorList>
            <person name="Nowell W R."/>
        </authorList>
    </citation>
    <scope>NUCLEOTIDE SEQUENCE</scope>
</reference>
<dbReference type="PIRSF" id="PIRSF001221">
    <property type="entry name" value="Amidase_fungi"/>
    <property type="match status" value="1"/>
</dbReference>
<dbReference type="GO" id="GO:0009062">
    <property type="term" value="P:fatty acid catabolic process"/>
    <property type="evidence" value="ECO:0007669"/>
    <property type="project" value="TreeGrafter"/>
</dbReference>
<sequence>MLTICYWSISLIIGLIILNWFRCRSKKLHYYSIARQCAEKKRIARDKHREELLKLLRTKYSTYLPNRSIVEKISQSTATELLYGLRKKIFTYTQVTLVLSLRTIKIGQELYCTTEEFFDQAIEYAQKLDENNSNYQEEFLLQGIPISLKDIIDQQGADSSMGISMKNFRPALKDSLIVQLLKEQGAFPGFVRTATLQGMMLPDTVSETYGTALNPFDLTRTPGGSSGGEGALIAARGSPLGIGTDIGGSIRIPAHFCGVFGFKPTPGRITGVGVAIPSVKNETGESNIRPTVGPLARCTDDLVLVMRSFLQENMWYNDPEVARQPWRNERFMDKKRLTIGFYTNDNWFPPAPACIRAVNEAAEVLRKLGHRVIPYTPIDIPEAVRIFVGIIGADGNRHFLESFENEQINPLYKLVLQAVKLPNFLRPLVARLIRMFGDRRNAHIIQSVGSKTAYEYFDLVIDMKKYIKKWLDDLRKNHIDLLLTPVNGLPAYRHGQSSYLFHSCTYTFLFNLLSLPAGVVPVTLVRDDEQYYEDIGHLNNDMTVSAAKDACRQSAGLPIGVQLVGWPNDDERVLGVMKELESAIGQNQLPIPNFANDIDIYTD</sequence>
<feature type="binding site" evidence="4">
    <location>
        <begin position="246"/>
        <end position="249"/>
    </location>
    <ligand>
        <name>substrate</name>
    </ligand>
</feature>
<dbReference type="InterPro" id="IPR036928">
    <property type="entry name" value="AS_sf"/>
</dbReference>
<organism evidence="7 9">
    <name type="scientific">Rotaria sordida</name>
    <dbReference type="NCBI Taxonomy" id="392033"/>
    <lineage>
        <taxon>Eukaryota</taxon>
        <taxon>Metazoa</taxon>
        <taxon>Spiralia</taxon>
        <taxon>Gnathifera</taxon>
        <taxon>Rotifera</taxon>
        <taxon>Eurotatoria</taxon>
        <taxon>Bdelloidea</taxon>
        <taxon>Philodinida</taxon>
        <taxon>Philodinidae</taxon>
        <taxon>Rotaria</taxon>
    </lineage>
</organism>
<comment type="similarity">
    <text evidence="1">Belongs to the amidase family.</text>
</comment>
<feature type="binding site" evidence="4">
    <location>
        <position position="225"/>
    </location>
    <ligand>
        <name>substrate</name>
    </ligand>
</feature>
<keyword evidence="5" id="KW-1133">Transmembrane helix</keyword>
<evidence type="ECO:0000256" key="4">
    <source>
        <dbReference type="PIRSR" id="PIRSR001221-2"/>
    </source>
</evidence>
<feature type="domain" description="Amidase" evidence="6">
    <location>
        <begin position="101"/>
        <end position="574"/>
    </location>
</feature>
<dbReference type="SUPFAM" id="SSF75304">
    <property type="entry name" value="Amidase signature (AS) enzymes"/>
    <property type="match status" value="1"/>
</dbReference>
<accession>A0A814AEC7</accession>
<evidence type="ECO:0000256" key="3">
    <source>
        <dbReference type="PIRSR" id="PIRSR001221-1"/>
    </source>
</evidence>
<name>A0A814AEC7_9BILA</name>
<comment type="caution">
    <text evidence="7">The sequence shown here is derived from an EMBL/GenBank/DDBJ whole genome shotgun (WGS) entry which is preliminary data.</text>
</comment>
<evidence type="ECO:0000256" key="1">
    <source>
        <dbReference type="ARBA" id="ARBA00009199"/>
    </source>
</evidence>
<dbReference type="InterPro" id="IPR052096">
    <property type="entry name" value="Endocannabinoid_amidase"/>
</dbReference>
<dbReference type="PANTHER" id="PTHR45847">
    <property type="entry name" value="FATTY ACID AMIDE HYDROLASE"/>
    <property type="match status" value="1"/>
</dbReference>
<gene>
    <name evidence="8" type="ORF">JBS370_LOCUS15841</name>
    <name evidence="7" type="ORF">ZHD862_LOCUS7936</name>
</gene>
<feature type="transmembrane region" description="Helical" evidence="5">
    <location>
        <begin position="6"/>
        <end position="23"/>
    </location>
</feature>
<feature type="active site" description="Acyl-ester intermediate" evidence="3">
    <location>
        <position position="249"/>
    </location>
</feature>
<dbReference type="EMBL" id="CAJOBD010001546">
    <property type="protein sequence ID" value="CAF3810552.1"/>
    <property type="molecule type" value="Genomic_DNA"/>
</dbReference>
<evidence type="ECO:0000256" key="5">
    <source>
        <dbReference type="SAM" id="Phobius"/>
    </source>
</evidence>
<dbReference type="GO" id="GO:0004040">
    <property type="term" value="F:amidase activity"/>
    <property type="evidence" value="ECO:0007669"/>
    <property type="project" value="TreeGrafter"/>
</dbReference>
<keyword evidence="2" id="KW-0378">Hydrolase</keyword>
<protein>
    <recommendedName>
        <fullName evidence="6">Amidase domain-containing protein</fullName>
    </recommendedName>
</protein>
<keyword evidence="5" id="KW-0812">Transmembrane</keyword>
<dbReference type="AlphaFoldDB" id="A0A814AEC7"/>
<dbReference type="Proteomes" id="UP000663864">
    <property type="component" value="Unassembled WGS sequence"/>
</dbReference>
<dbReference type="Gene3D" id="3.90.1300.10">
    <property type="entry name" value="Amidase signature (AS) domain"/>
    <property type="match status" value="1"/>
</dbReference>
<evidence type="ECO:0000313" key="7">
    <source>
        <dbReference type="EMBL" id="CAF0911917.1"/>
    </source>
</evidence>
<dbReference type="PANTHER" id="PTHR45847:SF6">
    <property type="entry name" value="FATTY ACID AMIDE HYDROLASE"/>
    <property type="match status" value="1"/>
</dbReference>
<feature type="binding site" evidence="4">
    <location>
        <position position="199"/>
    </location>
    <ligand>
        <name>substrate</name>
    </ligand>
</feature>
<dbReference type="InterPro" id="IPR020556">
    <property type="entry name" value="Amidase_CS"/>
</dbReference>
<dbReference type="PROSITE" id="PS00571">
    <property type="entry name" value="AMIDASES"/>
    <property type="match status" value="1"/>
</dbReference>
<dbReference type="EMBL" id="CAJNOT010000249">
    <property type="protein sequence ID" value="CAF0911917.1"/>
    <property type="molecule type" value="Genomic_DNA"/>
</dbReference>
<evidence type="ECO:0000256" key="2">
    <source>
        <dbReference type="ARBA" id="ARBA00022801"/>
    </source>
</evidence>
<evidence type="ECO:0000259" key="6">
    <source>
        <dbReference type="Pfam" id="PF01425"/>
    </source>
</evidence>
<dbReference type="Proteomes" id="UP000663836">
    <property type="component" value="Unassembled WGS sequence"/>
</dbReference>
<evidence type="ECO:0000313" key="9">
    <source>
        <dbReference type="Proteomes" id="UP000663864"/>
    </source>
</evidence>
<dbReference type="Pfam" id="PF01425">
    <property type="entry name" value="Amidase"/>
    <property type="match status" value="1"/>
</dbReference>
<keyword evidence="5" id="KW-0472">Membrane</keyword>
<dbReference type="InterPro" id="IPR023631">
    <property type="entry name" value="Amidase_dom"/>
</dbReference>
<dbReference type="GO" id="GO:0017064">
    <property type="term" value="F:fatty acid amide hydrolase activity"/>
    <property type="evidence" value="ECO:0007669"/>
    <property type="project" value="TreeGrafter"/>
</dbReference>
<feature type="active site" description="Charge relay system" evidence="3">
    <location>
        <position position="149"/>
    </location>
</feature>
<proteinExistence type="inferred from homology"/>
<feature type="active site" description="Charge relay system" evidence="3">
    <location>
        <position position="225"/>
    </location>
</feature>